<dbReference type="Pfam" id="PF01522">
    <property type="entry name" value="Polysacc_deac_1"/>
    <property type="match status" value="1"/>
</dbReference>
<keyword evidence="2" id="KW-0472">Membrane</keyword>
<keyword evidence="2" id="KW-0812">Transmembrane</keyword>
<feature type="transmembrane region" description="Helical" evidence="2">
    <location>
        <begin position="23"/>
        <end position="45"/>
    </location>
</feature>
<accession>A0ABS8FMN2</accession>
<dbReference type="EMBL" id="JAJEQT010000003">
    <property type="protein sequence ID" value="MCC2218472.1"/>
    <property type="molecule type" value="Genomic_DNA"/>
</dbReference>
<proteinExistence type="predicted"/>
<dbReference type="SUPFAM" id="SSF88713">
    <property type="entry name" value="Glycoside hydrolase/deacetylase"/>
    <property type="match status" value="1"/>
</dbReference>
<dbReference type="PROSITE" id="PS51677">
    <property type="entry name" value="NODB"/>
    <property type="match status" value="1"/>
</dbReference>
<dbReference type="InterPro" id="IPR002509">
    <property type="entry name" value="NODB_dom"/>
</dbReference>
<dbReference type="PANTHER" id="PTHR10587">
    <property type="entry name" value="GLYCOSYL TRANSFERASE-RELATED"/>
    <property type="match status" value="1"/>
</dbReference>
<evidence type="ECO:0000313" key="4">
    <source>
        <dbReference type="EMBL" id="MCC2218472.1"/>
    </source>
</evidence>
<dbReference type="InterPro" id="IPR050248">
    <property type="entry name" value="Polysacc_deacetylase_ArnD"/>
</dbReference>
<dbReference type="Proteomes" id="UP001198495">
    <property type="component" value="Unassembled WGS sequence"/>
</dbReference>
<evidence type="ECO:0000256" key="2">
    <source>
        <dbReference type="SAM" id="Phobius"/>
    </source>
</evidence>
<keyword evidence="5" id="KW-1185">Reference proteome</keyword>
<dbReference type="PANTHER" id="PTHR10587:SF78">
    <property type="entry name" value="PEPTIDOGLYCAN-N-ACETYLMURAMIC ACID DEACETYLASE PDAA"/>
    <property type="match status" value="1"/>
</dbReference>
<evidence type="ECO:0000313" key="5">
    <source>
        <dbReference type="Proteomes" id="UP001198495"/>
    </source>
</evidence>
<dbReference type="RefSeq" id="WP_021984030.1">
    <property type="nucleotide sequence ID" value="NZ_JAJEQT010000003.1"/>
</dbReference>
<sequence>MGNYNVGNETKNGSRCVCKWKGVVCLAGILISLVVGSFCVVTYGASAGEADGSESEQVDTSGNPTSDVEDGLTGTTGGYAEQEDGDLPIHSMFDQCRKVFCRYQTYPIENHLKEKEAYQSLDNTKLSWWFRRDMNHGPSGCDDTIDISEYDAYYLDQNASKKNEKVVYLTFDCGYENGYTEQMLDILKKEDVPACFFVTQTYIRDNVAIAKRMKEEGHQVGNHTIYHICMPDKSYEEIVQEVNGCADYMKEATGYAMDPYLRPPCGEYSARTLAITQDLGFKTIFWSMAYMDFDVNNQPGVDFVIDHFNKYHHSGAIILMHNVSSSNAGALEKVIANLKAEGYRFASLNELQ</sequence>
<evidence type="ECO:0000256" key="1">
    <source>
        <dbReference type="SAM" id="MobiDB-lite"/>
    </source>
</evidence>
<reference evidence="4 5" key="1">
    <citation type="submission" date="2021-10" db="EMBL/GenBank/DDBJ databases">
        <title>Anaerobic single-cell dispensing facilitates the cultivation of human gut bacteria.</title>
        <authorList>
            <person name="Afrizal A."/>
        </authorList>
    </citation>
    <scope>NUCLEOTIDE SEQUENCE [LARGE SCALE GENOMIC DNA]</scope>
    <source>
        <strain evidence="4 5">CLA-AA-H212</strain>
    </source>
</reference>
<keyword evidence="2" id="KW-1133">Transmembrane helix</keyword>
<dbReference type="InterPro" id="IPR011330">
    <property type="entry name" value="Glyco_hydro/deAcase_b/a-brl"/>
</dbReference>
<protein>
    <submittedName>
        <fullName evidence="4">Polysaccharide deacetylase family protein</fullName>
    </submittedName>
</protein>
<organism evidence="4 5">
    <name type="scientific">Coprococcus hominis</name>
    <name type="common">ex Arizal et al. 2022</name>
    <dbReference type="NCBI Taxonomy" id="2881262"/>
    <lineage>
        <taxon>Bacteria</taxon>
        <taxon>Bacillati</taxon>
        <taxon>Bacillota</taxon>
        <taxon>Clostridia</taxon>
        <taxon>Lachnospirales</taxon>
        <taxon>Lachnospiraceae</taxon>
        <taxon>Coprococcus</taxon>
    </lineage>
</organism>
<dbReference type="Gene3D" id="3.20.20.370">
    <property type="entry name" value="Glycoside hydrolase/deacetylase"/>
    <property type="match status" value="1"/>
</dbReference>
<feature type="domain" description="NodB homology" evidence="3">
    <location>
        <begin position="165"/>
        <end position="346"/>
    </location>
</feature>
<comment type="caution">
    <text evidence="4">The sequence shown here is derived from an EMBL/GenBank/DDBJ whole genome shotgun (WGS) entry which is preliminary data.</text>
</comment>
<feature type="region of interest" description="Disordered" evidence="1">
    <location>
        <begin position="50"/>
        <end position="79"/>
    </location>
</feature>
<evidence type="ECO:0000259" key="3">
    <source>
        <dbReference type="PROSITE" id="PS51677"/>
    </source>
</evidence>
<gene>
    <name evidence="4" type="ORF">LKD28_05405</name>
</gene>
<name>A0ABS8FMN2_9FIRM</name>